<dbReference type="InterPro" id="IPR017868">
    <property type="entry name" value="Filamin/ABP280_repeat-like"/>
</dbReference>
<dbReference type="InterPro" id="IPR001841">
    <property type="entry name" value="Znf_RING"/>
</dbReference>
<feature type="region of interest" description="Disordered" evidence="8">
    <location>
        <begin position="125"/>
        <end position="146"/>
    </location>
</feature>
<dbReference type="Pfam" id="PF00630">
    <property type="entry name" value="Filamin"/>
    <property type="match status" value="1"/>
</dbReference>
<reference evidence="10" key="1">
    <citation type="submission" date="2021-12" db="EMBL/GenBank/DDBJ databases">
        <authorList>
            <person name="King R."/>
        </authorList>
    </citation>
    <scope>NUCLEOTIDE SEQUENCE</scope>
</reference>
<feature type="domain" description="B box-type" evidence="9">
    <location>
        <begin position="255"/>
        <end position="296"/>
    </location>
</feature>
<dbReference type="InterPro" id="IPR001298">
    <property type="entry name" value="Filamin/ABP280_rpt"/>
</dbReference>
<proteinExistence type="inferred from homology"/>
<dbReference type="Gene3D" id="4.10.830.40">
    <property type="match status" value="1"/>
</dbReference>
<evidence type="ECO:0000256" key="1">
    <source>
        <dbReference type="ARBA" id="ARBA00008518"/>
    </source>
</evidence>
<dbReference type="InterPro" id="IPR013783">
    <property type="entry name" value="Ig-like_fold"/>
</dbReference>
<evidence type="ECO:0000256" key="6">
    <source>
        <dbReference type="PROSITE-ProRule" id="PRU00024"/>
    </source>
</evidence>
<keyword evidence="2" id="KW-0479">Metal-binding</keyword>
<dbReference type="Proteomes" id="UP001153292">
    <property type="component" value="Chromosome 3"/>
</dbReference>
<feature type="region of interest" description="Disordered" evidence="8">
    <location>
        <begin position="21"/>
        <end position="48"/>
    </location>
</feature>
<feature type="compositionally biased region" description="Basic and acidic residues" evidence="8">
    <location>
        <begin position="135"/>
        <end position="146"/>
    </location>
</feature>
<dbReference type="SMART" id="SM00184">
    <property type="entry name" value="RING"/>
    <property type="match status" value="1"/>
</dbReference>
<gene>
    <name evidence="10" type="ORF">CHILSU_LOCUS7939</name>
</gene>
<name>A0ABN8BA71_CHISP</name>
<keyword evidence="4 6" id="KW-0863">Zinc-finger</keyword>
<dbReference type="PROSITE" id="PS50194">
    <property type="entry name" value="FILAMIN_REPEAT"/>
    <property type="match status" value="1"/>
</dbReference>
<dbReference type="PANTHER" id="PTHR25462:SF291">
    <property type="entry name" value="E3 UBIQUITIN-PROTEIN LIGASE TRIM45"/>
    <property type="match status" value="1"/>
</dbReference>
<dbReference type="SMART" id="SM00336">
    <property type="entry name" value="BBOX"/>
    <property type="match status" value="2"/>
</dbReference>
<evidence type="ECO:0000313" key="11">
    <source>
        <dbReference type="Proteomes" id="UP001153292"/>
    </source>
</evidence>
<accession>A0ABN8BA71</accession>
<dbReference type="InterPro" id="IPR013083">
    <property type="entry name" value="Znf_RING/FYVE/PHD"/>
</dbReference>
<feature type="repeat" description="Filamin" evidence="7">
    <location>
        <begin position="530"/>
        <end position="570"/>
    </location>
</feature>
<dbReference type="Gene3D" id="3.30.40.10">
    <property type="entry name" value="Zinc/RING finger domain, C3HC4 (zinc finger)"/>
    <property type="match status" value="1"/>
</dbReference>
<evidence type="ECO:0000256" key="2">
    <source>
        <dbReference type="ARBA" id="ARBA00022723"/>
    </source>
</evidence>
<dbReference type="EMBL" id="OU963896">
    <property type="protein sequence ID" value="CAH0404594.1"/>
    <property type="molecule type" value="Genomic_DNA"/>
</dbReference>
<sequence>MEVDRILYIFGSFTRKKQDKRKSLEQSSISAGNSPLRGPRLQRPASQNLNVAPRTSAYKGVEVKGWECGLCRKELVEPRLLACLHSFCTSCLQGLHQEGEAEEWSEVDQRSVQQLEGSELRAQSCAGSAGSGYESDPRHSGSDASWDRGQRKYGIFSRRVSGKSVQFLLCPTCSHETPLPIGGIAALPLNYILLRKMVAAGRDDSANVLCDLCNSDNKAESKCDQCLVSVCSSCSEAHVRHKATSRHSLRPLDLLPVRHCSQHPRAELSVYCATCQQVICRDCCIVSHSGHALSNASRAAGERARQLSDACERARHVPEHVERAIRIINSQAYEADSQAARVEGEVAAWAEQYRRAVEAHARALCLAAADARQRHRLRAEQRVRDLQDCAKHAVDAVKFAEEVLSEAREDELLSLSNAVSRRLEQVSEAGAGGDTGEGIGQGLQWEVRFAPHAPVAADPRLVGRLLTRAPSAMHCRLNTDGLQDLRVDCQHEAILELRDENDERIWCGGELVSGYYRRRDSWRAPAAAHVRDVGDGTYALRITPRAPGAYLLAITVDNKPIKGSPFPMSVRVGAAHTGQFHCCAFCSSGGRRDARCGCGALMPGGYSGCGHGHAGWPGARHWSCCGSTRRAGACTVTPRPNTTLYQFSL</sequence>
<comment type="similarity">
    <text evidence="1">Belongs to the TRIM/RBCC family.</text>
</comment>
<organism evidence="10 11">
    <name type="scientific">Chilo suppressalis</name>
    <name type="common">Asiatic rice borer moth</name>
    <dbReference type="NCBI Taxonomy" id="168631"/>
    <lineage>
        <taxon>Eukaryota</taxon>
        <taxon>Metazoa</taxon>
        <taxon>Ecdysozoa</taxon>
        <taxon>Arthropoda</taxon>
        <taxon>Hexapoda</taxon>
        <taxon>Insecta</taxon>
        <taxon>Pterygota</taxon>
        <taxon>Neoptera</taxon>
        <taxon>Endopterygota</taxon>
        <taxon>Lepidoptera</taxon>
        <taxon>Glossata</taxon>
        <taxon>Ditrysia</taxon>
        <taxon>Pyraloidea</taxon>
        <taxon>Crambidae</taxon>
        <taxon>Crambinae</taxon>
        <taxon>Chilo</taxon>
    </lineage>
</organism>
<evidence type="ECO:0000259" key="9">
    <source>
        <dbReference type="PROSITE" id="PS50119"/>
    </source>
</evidence>
<evidence type="ECO:0000256" key="5">
    <source>
        <dbReference type="ARBA" id="ARBA00022833"/>
    </source>
</evidence>
<dbReference type="InterPro" id="IPR017907">
    <property type="entry name" value="Znf_RING_CS"/>
</dbReference>
<dbReference type="SUPFAM" id="SSF81296">
    <property type="entry name" value="E set domains"/>
    <property type="match status" value="1"/>
</dbReference>
<dbReference type="SMART" id="SM00557">
    <property type="entry name" value="IG_FLMN"/>
    <property type="match status" value="1"/>
</dbReference>
<dbReference type="PROSITE" id="PS50119">
    <property type="entry name" value="ZF_BBOX"/>
    <property type="match status" value="2"/>
</dbReference>
<keyword evidence="11" id="KW-1185">Reference proteome</keyword>
<feature type="domain" description="B box-type" evidence="9">
    <location>
        <begin position="205"/>
        <end position="252"/>
    </location>
</feature>
<dbReference type="PANTHER" id="PTHR25462">
    <property type="entry name" value="BONUS, ISOFORM C-RELATED"/>
    <property type="match status" value="1"/>
</dbReference>
<dbReference type="Pfam" id="PF13445">
    <property type="entry name" value="zf-RING_UBOX"/>
    <property type="match status" value="1"/>
</dbReference>
<dbReference type="InterPro" id="IPR014756">
    <property type="entry name" value="Ig_E-set"/>
</dbReference>
<dbReference type="InterPro" id="IPR000315">
    <property type="entry name" value="Znf_B-box"/>
</dbReference>
<evidence type="ECO:0000256" key="8">
    <source>
        <dbReference type="SAM" id="MobiDB-lite"/>
    </source>
</evidence>
<evidence type="ECO:0000313" key="10">
    <source>
        <dbReference type="EMBL" id="CAH0404594.1"/>
    </source>
</evidence>
<keyword evidence="3" id="KW-0677">Repeat</keyword>
<keyword evidence="5" id="KW-0862">Zinc</keyword>
<dbReference type="Pfam" id="PF00643">
    <property type="entry name" value="zf-B_box"/>
    <property type="match status" value="1"/>
</dbReference>
<dbReference type="Gene3D" id="3.30.160.60">
    <property type="entry name" value="Classic Zinc Finger"/>
    <property type="match status" value="1"/>
</dbReference>
<dbReference type="InterPro" id="IPR047153">
    <property type="entry name" value="TRIM45/56/19-like"/>
</dbReference>
<evidence type="ECO:0000256" key="4">
    <source>
        <dbReference type="ARBA" id="ARBA00022771"/>
    </source>
</evidence>
<dbReference type="SUPFAM" id="SSF57850">
    <property type="entry name" value="RING/U-box"/>
    <property type="match status" value="1"/>
</dbReference>
<evidence type="ECO:0000256" key="7">
    <source>
        <dbReference type="PROSITE-ProRule" id="PRU00087"/>
    </source>
</evidence>
<dbReference type="PROSITE" id="PS00518">
    <property type="entry name" value="ZF_RING_1"/>
    <property type="match status" value="1"/>
</dbReference>
<dbReference type="InterPro" id="IPR027370">
    <property type="entry name" value="Znf-RING_euk"/>
</dbReference>
<evidence type="ECO:0000256" key="3">
    <source>
        <dbReference type="ARBA" id="ARBA00022737"/>
    </source>
</evidence>
<dbReference type="Gene3D" id="2.60.40.10">
    <property type="entry name" value="Immunoglobulins"/>
    <property type="match status" value="1"/>
</dbReference>
<protein>
    <recommendedName>
        <fullName evidence="9">B box-type domain-containing protein</fullName>
    </recommendedName>
</protein>
<dbReference type="SUPFAM" id="SSF57845">
    <property type="entry name" value="B-box zinc-binding domain"/>
    <property type="match status" value="1"/>
</dbReference>